<dbReference type="EMBL" id="CP120682">
    <property type="protein sequence ID" value="WKN39387.1"/>
    <property type="molecule type" value="Genomic_DNA"/>
</dbReference>
<protein>
    <submittedName>
        <fullName evidence="7">DASS family sodium-coupled anion symporter</fullName>
    </submittedName>
</protein>
<evidence type="ECO:0000256" key="6">
    <source>
        <dbReference type="SAM" id="Phobius"/>
    </source>
</evidence>
<feature type="transmembrane region" description="Helical" evidence="6">
    <location>
        <begin position="401"/>
        <end position="418"/>
    </location>
</feature>
<accession>A0AA49JJB1</accession>
<feature type="transmembrane region" description="Helical" evidence="6">
    <location>
        <begin position="309"/>
        <end position="328"/>
    </location>
</feature>
<feature type="transmembrane region" description="Helical" evidence="6">
    <location>
        <begin position="222"/>
        <end position="244"/>
    </location>
</feature>
<keyword evidence="2" id="KW-0813">Transport</keyword>
<dbReference type="PANTHER" id="PTHR10283">
    <property type="entry name" value="SOLUTE CARRIER FAMILY 13 MEMBER"/>
    <property type="match status" value="1"/>
</dbReference>
<evidence type="ECO:0000313" key="7">
    <source>
        <dbReference type="EMBL" id="WKN39387.1"/>
    </source>
</evidence>
<keyword evidence="3 6" id="KW-0812">Transmembrane</keyword>
<feature type="transmembrane region" description="Helical" evidence="6">
    <location>
        <begin position="39"/>
        <end position="56"/>
    </location>
</feature>
<feature type="transmembrane region" description="Helical" evidence="6">
    <location>
        <begin position="279"/>
        <end position="297"/>
    </location>
</feature>
<dbReference type="GO" id="GO:0005886">
    <property type="term" value="C:plasma membrane"/>
    <property type="evidence" value="ECO:0007669"/>
    <property type="project" value="TreeGrafter"/>
</dbReference>
<reference evidence="7" key="2">
    <citation type="journal article" date="2024" name="Antonie Van Leeuwenhoek">
        <title>Roseihalotalea indica gen. nov., sp. nov., a halophilic Bacteroidetes from mesopelagic Southwest Indian Ocean with higher carbohydrate metabolic potential.</title>
        <authorList>
            <person name="Chen B."/>
            <person name="Zhang M."/>
            <person name="Lin D."/>
            <person name="Ye J."/>
            <person name="Tang K."/>
        </authorList>
    </citation>
    <scope>NUCLEOTIDE SEQUENCE</scope>
    <source>
        <strain evidence="7">TK19036</strain>
    </source>
</reference>
<feature type="transmembrane region" description="Helical" evidence="6">
    <location>
        <begin position="179"/>
        <end position="202"/>
    </location>
</feature>
<reference evidence="7" key="1">
    <citation type="journal article" date="2023" name="Comput. Struct. Biotechnol. J.">
        <title>Discovery of a novel marine Bacteroidetes with a rich repertoire of carbohydrate-active enzymes.</title>
        <authorList>
            <person name="Chen B."/>
            <person name="Liu G."/>
            <person name="Chen Q."/>
            <person name="Wang H."/>
            <person name="Liu L."/>
            <person name="Tang K."/>
        </authorList>
    </citation>
    <scope>NUCLEOTIDE SEQUENCE</scope>
    <source>
        <strain evidence="7">TK19036</strain>
    </source>
</reference>
<gene>
    <name evidence="7" type="ORF">K4G66_11865</name>
</gene>
<dbReference type="InterPro" id="IPR001898">
    <property type="entry name" value="SLC13A/DASS"/>
</dbReference>
<feature type="transmembrane region" description="Helical" evidence="6">
    <location>
        <begin position="12"/>
        <end position="33"/>
    </location>
</feature>
<dbReference type="PROSITE" id="PS01271">
    <property type="entry name" value="NA_SULFATE"/>
    <property type="match status" value="1"/>
</dbReference>
<keyword evidence="5 6" id="KW-0472">Membrane</keyword>
<sequence length="489" mass="53025">MAPNTQTSWGGGKIIGLLCGPLLFLLIFFFVSIDGLDPNAIKVLAVAGWMVLWWVTEAVPLPVTALLPLLLFPILNIFPIATAAAPYASPIVFLFMGGFLIALAMEKRNLHRRIALNLIRLTGTNANGIILGFMLATAFLSMWISNTATTVMMLPIAVSVIDLLQDQQPEGGSEGYRKFALGLMLCIAYSANIGGTTTIIGTPPNVVLVGYMQEFYERDISFGRWLFVGIPICTILLTITYFLITRVLFPHRLKRLAGSGQIIANKLKELGEMSRAEKLVAAIFALTAFCWIFQTTLNNWLGADYLDNTIVAMGGGLLMFIIPLSLSRQEYLLDWKSTERLPWGILLLFGGGLCLAKGMETTGVVQLVGERLAGDGTISLTVLIVALTGFSLFITEIMSNVALTVIFVPVVLGIANSLNVEPMLLAVPVTIASSCAFMMPVSTPPNAIVFSSGHIRIIDMVKAGFFLNILSILVLLLIAVTIVQWVYGS</sequence>
<feature type="transmembrane region" description="Helical" evidence="6">
    <location>
        <begin position="87"/>
        <end position="105"/>
    </location>
</feature>
<evidence type="ECO:0000256" key="4">
    <source>
        <dbReference type="ARBA" id="ARBA00022989"/>
    </source>
</evidence>
<evidence type="ECO:0000256" key="1">
    <source>
        <dbReference type="ARBA" id="ARBA00004141"/>
    </source>
</evidence>
<name>A0AA49JJB1_9BACT</name>
<dbReference type="Pfam" id="PF00939">
    <property type="entry name" value="Na_sulph_symp"/>
    <property type="match status" value="1"/>
</dbReference>
<evidence type="ECO:0000256" key="2">
    <source>
        <dbReference type="ARBA" id="ARBA00022448"/>
    </source>
</evidence>
<feature type="transmembrane region" description="Helical" evidence="6">
    <location>
        <begin position="126"/>
        <end position="144"/>
    </location>
</feature>
<dbReference type="InterPro" id="IPR031312">
    <property type="entry name" value="Na/sul_symport_CS"/>
</dbReference>
<evidence type="ECO:0000256" key="3">
    <source>
        <dbReference type="ARBA" id="ARBA00022692"/>
    </source>
</evidence>
<feature type="transmembrane region" description="Helical" evidence="6">
    <location>
        <begin position="463"/>
        <end position="487"/>
    </location>
</feature>
<proteinExistence type="predicted"/>
<feature type="transmembrane region" description="Helical" evidence="6">
    <location>
        <begin position="378"/>
        <end position="394"/>
    </location>
</feature>
<keyword evidence="4 6" id="KW-1133">Transmembrane helix</keyword>
<dbReference type="GO" id="GO:0015141">
    <property type="term" value="F:succinate transmembrane transporter activity"/>
    <property type="evidence" value="ECO:0007669"/>
    <property type="project" value="UniProtKB-ARBA"/>
</dbReference>
<dbReference type="PANTHER" id="PTHR10283:SF82">
    <property type="entry name" value="SOLUTE CARRIER FAMILY 13 MEMBER 2"/>
    <property type="match status" value="1"/>
</dbReference>
<organism evidence="7">
    <name type="scientific">Roseihalotalea indica</name>
    <dbReference type="NCBI Taxonomy" id="2867963"/>
    <lineage>
        <taxon>Bacteria</taxon>
        <taxon>Pseudomonadati</taxon>
        <taxon>Bacteroidota</taxon>
        <taxon>Cytophagia</taxon>
        <taxon>Cytophagales</taxon>
        <taxon>Catalimonadaceae</taxon>
        <taxon>Roseihalotalea</taxon>
    </lineage>
</organism>
<evidence type="ECO:0000256" key="5">
    <source>
        <dbReference type="ARBA" id="ARBA00023136"/>
    </source>
</evidence>
<dbReference type="AlphaFoldDB" id="A0AA49JJB1"/>
<dbReference type="NCBIfam" id="TIGR00785">
    <property type="entry name" value="dass"/>
    <property type="match status" value="1"/>
</dbReference>
<feature type="transmembrane region" description="Helical" evidence="6">
    <location>
        <begin position="424"/>
        <end position="442"/>
    </location>
</feature>
<comment type="subcellular location">
    <subcellularLocation>
        <location evidence="1">Membrane</location>
        <topology evidence="1">Multi-pass membrane protein</topology>
    </subcellularLocation>
</comment>